<proteinExistence type="predicted"/>
<keyword evidence="2" id="KW-1185">Reference proteome</keyword>
<sequence length="125" mass="13461">MALGQQAAADLWKAAGAGTLKLTEAAARECARHYEAFAEDMEKRQQELYQVKRLDGFGSLGSGRKLQQGFEGKAYQAFDAFKTAQQSALRMAAAIYKAAGLINDADAANAAALRTATKEMPDDQK</sequence>
<evidence type="ECO:0000313" key="1">
    <source>
        <dbReference type="EMBL" id="MFF0457300.1"/>
    </source>
</evidence>
<dbReference type="EMBL" id="JBIALX010000014">
    <property type="protein sequence ID" value="MFF0457300.1"/>
    <property type="molecule type" value="Genomic_DNA"/>
</dbReference>
<comment type="caution">
    <text evidence="1">The sequence shown here is derived from an EMBL/GenBank/DDBJ whole genome shotgun (WGS) entry which is preliminary data.</text>
</comment>
<gene>
    <name evidence="1" type="ORF">ACFYTH_28400</name>
</gene>
<name>A0ABW6NQ78_9NOCA</name>
<dbReference type="RefSeq" id="WP_387254459.1">
    <property type="nucleotide sequence ID" value="NZ_JBIALX010000014.1"/>
</dbReference>
<protein>
    <recommendedName>
        <fullName evidence="3">Phasin domain-containing protein</fullName>
    </recommendedName>
</protein>
<evidence type="ECO:0008006" key="3">
    <source>
        <dbReference type="Google" id="ProtNLM"/>
    </source>
</evidence>
<organism evidence="1 2">
    <name type="scientific">Nocardia africana</name>
    <dbReference type="NCBI Taxonomy" id="134964"/>
    <lineage>
        <taxon>Bacteria</taxon>
        <taxon>Bacillati</taxon>
        <taxon>Actinomycetota</taxon>
        <taxon>Actinomycetes</taxon>
        <taxon>Mycobacteriales</taxon>
        <taxon>Nocardiaceae</taxon>
        <taxon>Nocardia</taxon>
    </lineage>
</organism>
<evidence type="ECO:0000313" key="2">
    <source>
        <dbReference type="Proteomes" id="UP001601521"/>
    </source>
</evidence>
<accession>A0ABW6NQ78</accession>
<reference evidence="1 2" key="1">
    <citation type="submission" date="2024-10" db="EMBL/GenBank/DDBJ databases">
        <title>The Natural Products Discovery Center: Release of the First 8490 Sequenced Strains for Exploring Actinobacteria Biosynthetic Diversity.</title>
        <authorList>
            <person name="Kalkreuter E."/>
            <person name="Kautsar S.A."/>
            <person name="Yang D."/>
            <person name="Bader C.D."/>
            <person name="Teijaro C.N."/>
            <person name="Fluegel L."/>
            <person name="Davis C.M."/>
            <person name="Simpson J.R."/>
            <person name="Lauterbach L."/>
            <person name="Steele A.D."/>
            <person name="Gui C."/>
            <person name="Meng S."/>
            <person name="Li G."/>
            <person name="Viehrig K."/>
            <person name="Ye F."/>
            <person name="Su P."/>
            <person name="Kiefer A.F."/>
            <person name="Nichols A."/>
            <person name="Cepeda A.J."/>
            <person name="Yan W."/>
            <person name="Fan B."/>
            <person name="Jiang Y."/>
            <person name="Adhikari A."/>
            <person name="Zheng C.-J."/>
            <person name="Schuster L."/>
            <person name="Cowan T.M."/>
            <person name="Smanski M.J."/>
            <person name="Chevrette M.G."/>
            <person name="De Carvalho L.P.S."/>
            <person name="Shen B."/>
        </authorList>
    </citation>
    <scope>NUCLEOTIDE SEQUENCE [LARGE SCALE GENOMIC DNA]</scope>
    <source>
        <strain evidence="1 2">NPDC004550</strain>
    </source>
</reference>
<dbReference type="Proteomes" id="UP001601521">
    <property type="component" value="Unassembled WGS sequence"/>
</dbReference>